<feature type="signal peptide" evidence="2">
    <location>
        <begin position="1"/>
        <end position="31"/>
    </location>
</feature>
<organism evidence="3 4">
    <name type="scientific">Lolium multiflorum</name>
    <name type="common">Italian ryegrass</name>
    <name type="synonym">Lolium perenne subsp. multiflorum</name>
    <dbReference type="NCBI Taxonomy" id="4521"/>
    <lineage>
        <taxon>Eukaryota</taxon>
        <taxon>Viridiplantae</taxon>
        <taxon>Streptophyta</taxon>
        <taxon>Embryophyta</taxon>
        <taxon>Tracheophyta</taxon>
        <taxon>Spermatophyta</taxon>
        <taxon>Magnoliopsida</taxon>
        <taxon>Liliopsida</taxon>
        <taxon>Poales</taxon>
        <taxon>Poaceae</taxon>
        <taxon>BOP clade</taxon>
        <taxon>Pooideae</taxon>
        <taxon>Poodae</taxon>
        <taxon>Poeae</taxon>
        <taxon>Poeae Chloroplast Group 2 (Poeae type)</taxon>
        <taxon>Loliodinae</taxon>
        <taxon>Loliinae</taxon>
        <taxon>Lolium</taxon>
    </lineage>
</organism>
<evidence type="ECO:0000313" key="3">
    <source>
        <dbReference type="EMBL" id="KAK1653768.1"/>
    </source>
</evidence>
<evidence type="ECO:0000256" key="2">
    <source>
        <dbReference type="SAM" id="SignalP"/>
    </source>
</evidence>
<dbReference type="EMBL" id="JAUUTY010000004">
    <property type="protein sequence ID" value="KAK1653768.1"/>
    <property type="molecule type" value="Genomic_DNA"/>
</dbReference>
<protein>
    <recommendedName>
        <fullName evidence="5">Bifunctional inhibitor/plant lipid transfer protein/seed storage helical domain-containing protein</fullName>
    </recommendedName>
</protein>
<sequence>MARMKKNPSVAVVALMLALLVLAAAPGGARSACNASQLAVCLSAITGEAAPTAGCCANLKAPVRQGPGLRPLHQEHQRPQDPPVLPPRRTYLLGASISLLAHILAS</sequence>
<comment type="caution">
    <text evidence="3">The sequence shown here is derived from an EMBL/GenBank/DDBJ whole genome shotgun (WGS) entry which is preliminary data.</text>
</comment>
<proteinExistence type="predicted"/>
<dbReference type="Proteomes" id="UP001231189">
    <property type="component" value="Unassembled WGS sequence"/>
</dbReference>
<dbReference type="SUPFAM" id="SSF47699">
    <property type="entry name" value="Bifunctional inhibitor/lipid-transfer protein/seed storage 2S albumin"/>
    <property type="match status" value="1"/>
</dbReference>
<gene>
    <name evidence="3" type="ORF">QYE76_071573</name>
</gene>
<evidence type="ECO:0008006" key="5">
    <source>
        <dbReference type="Google" id="ProtNLM"/>
    </source>
</evidence>
<evidence type="ECO:0000313" key="4">
    <source>
        <dbReference type="Proteomes" id="UP001231189"/>
    </source>
</evidence>
<feature type="chain" id="PRO_5042164130" description="Bifunctional inhibitor/plant lipid transfer protein/seed storage helical domain-containing protein" evidence="2">
    <location>
        <begin position="32"/>
        <end position="106"/>
    </location>
</feature>
<dbReference type="Gene3D" id="1.10.110.10">
    <property type="entry name" value="Plant lipid-transfer and hydrophobic proteins"/>
    <property type="match status" value="1"/>
</dbReference>
<dbReference type="AlphaFoldDB" id="A0AAD8SLL6"/>
<reference evidence="3" key="1">
    <citation type="submission" date="2023-07" db="EMBL/GenBank/DDBJ databases">
        <title>A chromosome-level genome assembly of Lolium multiflorum.</title>
        <authorList>
            <person name="Chen Y."/>
            <person name="Copetti D."/>
            <person name="Kolliker R."/>
            <person name="Studer B."/>
        </authorList>
    </citation>
    <scope>NUCLEOTIDE SEQUENCE</scope>
    <source>
        <strain evidence="3">02402/16</strain>
        <tissue evidence="3">Leaf</tissue>
    </source>
</reference>
<feature type="region of interest" description="Disordered" evidence="1">
    <location>
        <begin position="66"/>
        <end position="86"/>
    </location>
</feature>
<accession>A0AAD8SLL6</accession>
<evidence type="ECO:0000256" key="1">
    <source>
        <dbReference type="SAM" id="MobiDB-lite"/>
    </source>
</evidence>
<keyword evidence="4" id="KW-1185">Reference proteome</keyword>
<keyword evidence="2" id="KW-0732">Signal</keyword>
<dbReference type="InterPro" id="IPR036312">
    <property type="entry name" value="Bifun_inhib/LTP/seed_sf"/>
</dbReference>
<name>A0AAD8SLL6_LOLMU</name>